<gene>
    <name evidence="1" type="ORF">QE152_g14380</name>
</gene>
<dbReference type="PANTHER" id="PTHR33198">
    <property type="entry name" value="ANK_REP_REGION DOMAIN-CONTAINING PROTEIN-RELATED"/>
    <property type="match status" value="1"/>
</dbReference>
<name>A0AAW1L8Z9_POPJA</name>
<evidence type="ECO:0000313" key="1">
    <source>
        <dbReference type="EMBL" id="KAK9730633.1"/>
    </source>
</evidence>
<accession>A0AAW1L8Z9</accession>
<organism evidence="1 2">
    <name type="scientific">Popillia japonica</name>
    <name type="common">Japanese beetle</name>
    <dbReference type="NCBI Taxonomy" id="7064"/>
    <lineage>
        <taxon>Eukaryota</taxon>
        <taxon>Metazoa</taxon>
        <taxon>Ecdysozoa</taxon>
        <taxon>Arthropoda</taxon>
        <taxon>Hexapoda</taxon>
        <taxon>Insecta</taxon>
        <taxon>Pterygota</taxon>
        <taxon>Neoptera</taxon>
        <taxon>Endopterygota</taxon>
        <taxon>Coleoptera</taxon>
        <taxon>Polyphaga</taxon>
        <taxon>Scarabaeiformia</taxon>
        <taxon>Scarabaeidae</taxon>
        <taxon>Rutelinae</taxon>
        <taxon>Popillia</taxon>
    </lineage>
</organism>
<comment type="caution">
    <text evidence="1">The sequence shown here is derived from an EMBL/GenBank/DDBJ whole genome shotgun (WGS) entry which is preliminary data.</text>
</comment>
<reference evidence="1 2" key="1">
    <citation type="journal article" date="2024" name="BMC Genomics">
        <title>De novo assembly and annotation of Popillia japonica's genome with initial clues to its potential as an invasive pest.</title>
        <authorList>
            <person name="Cucini C."/>
            <person name="Boschi S."/>
            <person name="Funari R."/>
            <person name="Cardaioli E."/>
            <person name="Iannotti N."/>
            <person name="Marturano G."/>
            <person name="Paoli F."/>
            <person name="Bruttini M."/>
            <person name="Carapelli A."/>
            <person name="Frati F."/>
            <person name="Nardi F."/>
        </authorList>
    </citation>
    <scope>NUCLEOTIDE SEQUENCE [LARGE SCALE GENOMIC DNA]</scope>
    <source>
        <strain evidence="1">DMR45628</strain>
    </source>
</reference>
<evidence type="ECO:0000313" key="2">
    <source>
        <dbReference type="Proteomes" id="UP001458880"/>
    </source>
</evidence>
<proteinExistence type="predicted"/>
<sequence length="146" mass="16861">MEARLPSELSFKGNVAENWALFKQKLENFLIASGKANKPDEVKIAVLLNIIGDQGLSIYNTFEYGTEEDRTKYETVLDKFEKHCNPLKNLVYEHYKFFIRDQHEGESVDEFTTELKKLASTCEFKEKDVSLGTSMRVKALMNLQQN</sequence>
<dbReference type="AlphaFoldDB" id="A0AAW1L8Z9"/>
<protein>
    <submittedName>
        <fullName evidence="1">Uncharacterized protein</fullName>
    </submittedName>
</protein>
<dbReference type="Proteomes" id="UP001458880">
    <property type="component" value="Unassembled WGS sequence"/>
</dbReference>
<dbReference type="EMBL" id="JASPKY010000144">
    <property type="protein sequence ID" value="KAK9730633.1"/>
    <property type="molecule type" value="Genomic_DNA"/>
</dbReference>
<keyword evidence="2" id="KW-1185">Reference proteome</keyword>